<accession>A0A319CE58</accession>
<sequence length="106" mass="11620">MIHENRIGGREPRSLWTVPAPFLKKTQPETASRLRLTGLSPSHSLHGKRSFTFEITAGSCISASISQIHCLILLSSYLFASCPFSLLLHSATTTKQLLLAPSTSLR</sequence>
<dbReference type="AlphaFoldDB" id="A0A319CE58"/>
<protein>
    <submittedName>
        <fullName evidence="1">Uncharacterized protein</fullName>
    </submittedName>
</protein>
<evidence type="ECO:0000313" key="2">
    <source>
        <dbReference type="Proteomes" id="UP000248340"/>
    </source>
</evidence>
<dbReference type="GeneID" id="37134599"/>
<keyword evidence="2" id="KW-1185">Reference proteome</keyword>
<dbReference type="RefSeq" id="XP_025494155.1">
    <property type="nucleotide sequence ID" value="XM_025631858.1"/>
</dbReference>
<name>A0A319CE58_9EURO</name>
<organism evidence="1 2">
    <name type="scientific">Aspergillus uvarum CBS 121591</name>
    <dbReference type="NCBI Taxonomy" id="1448315"/>
    <lineage>
        <taxon>Eukaryota</taxon>
        <taxon>Fungi</taxon>
        <taxon>Dikarya</taxon>
        <taxon>Ascomycota</taxon>
        <taxon>Pezizomycotina</taxon>
        <taxon>Eurotiomycetes</taxon>
        <taxon>Eurotiomycetidae</taxon>
        <taxon>Eurotiales</taxon>
        <taxon>Aspergillaceae</taxon>
        <taxon>Aspergillus</taxon>
        <taxon>Aspergillus subgen. Circumdati</taxon>
    </lineage>
</organism>
<dbReference type="EMBL" id="KZ821686">
    <property type="protein sequence ID" value="PYH83955.1"/>
    <property type="molecule type" value="Genomic_DNA"/>
</dbReference>
<dbReference type="VEuPathDB" id="FungiDB:BO82DRAFT_29534"/>
<proteinExistence type="predicted"/>
<reference evidence="1 2" key="1">
    <citation type="submission" date="2016-12" db="EMBL/GenBank/DDBJ databases">
        <title>The genomes of Aspergillus section Nigri reveals drivers in fungal speciation.</title>
        <authorList>
            <consortium name="DOE Joint Genome Institute"/>
            <person name="Vesth T.C."/>
            <person name="Nybo J."/>
            <person name="Theobald S."/>
            <person name="Brandl J."/>
            <person name="Frisvad J.C."/>
            <person name="Nielsen K.F."/>
            <person name="Lyhne E.K."/>
            <person name="Kogle M.E."/>
            <person name="Kuo A."/>
            <person name="Riley R."/>
            <person name="Clum A."/>
            <person name="Nolan M."/>
            <person name="Lipzen A."/>
            <person name="Salamov A."/>
            <person name="Henrissat B."/>
            <person name="Wiebenga A."/>
            <person name="De Vries R.P."/>
            <person name="Grigoriev I.V."/>
            <person name="Mortensen U.H."/>
            <person name="Andersen M.R."/>
            <person name="Baker S.E."/>
        </authorList>
    </citation>
    <scope>NUCLEOTIDE SEQUENCE [LARGE SCALE GENOMIC DNA]</scope>
    <source>
        <strain evidence="1 2">CBS 121591</strain>
    </source>
</reference>
<evidence type="ECO:0000313" key="1">
    <source>
        <dbReference type="EMBL" id="PYH83955.1"/>
    </source>
</evidence>
<gene>
    <name evidence="1" type="ORF">BO82DRAFT_29534</name>
</gene>
<dbReference type="Proteomes" id="UP000248340">
    <property type="component" value="Unassembled WGS sequence"/>
</dbReference>